<dbReference type="EMBL" id="LR796541">
    <property type="protein sequence ID" value="CAB4150430.1"/>
    <property type="molecule type" value="Genomic_DNA"/>
</dbReference>
<gene>
    <name evidence="1" type="ORF">UFOVP570_37</name>
</gene>
<accession>A0A6J5MZH5</accession>
<sequence>MAFALKPVQEDFTAISDLGDISWRSNKTTALIDYEAALVVLNSGQAIRLKAESKAVSWRKRATLLQAFRNLGVTVKSRCVPNADGTYEVIVALRGEA</sequence>
<protein>
    <submittedName>
        <fullName evidence="1">Uncharacterized protein</fullName>
    </submittedName>
</protein>
<organism evidence="1">
    <name type="scientific">uncultured Caudovirales phage</name>
    <dbReference type="NCBI Taxonomy" id="2100421"/>
    <lineage>
        <taxon>Viruses</taxon>
        <taxon>Duplodnaviria</taxon>
        <taxon>Heunggongvirae</taxon>
        <taxon>Uroviricota</taxon>
        <taxon>Caudoviricetes</taxon>
        <taxon>Peduoviridae</taxon>
        <taxon>Maltschvirus</taxon>
        <taxon>Maltschvirus maltsch</taxon>
    </lineage>
</organism>
<evidence type="ECO:0000313" key="1">
    <source>
        <dbReference type="EMBL" id="CAB4150430.1"/>
    </source>
</evidence>
<name>A0A6J5MZH5_9CAUD</name>
<proteinExistence type="predicted"/>
<reference evidence="1" key="1">
    <citation type="submission" date="2020-04" db="EMBL/GenBank/DDBJ databases">
        <authorList>
            <person name="Chiriac C."/>
            <person name="Salcher M."/>
            <person name="Ghai R."/>
            <person name="Kavagutti S V."/>
        </authorList>
    </citation>
    <scope>NUCLEOTIDE SEQUENCE</scope>
</reference>